<reference evidence="1 2" key="1">
    <citation type="submission" date="2020-08" db="EMBL/GenBank/DDBJ databases">
        <title>Genomic Encyclopedia of Type Strains, Phase IV (KMG-IV): sequencing the most valuable type-strain genomes for metagenomic binning, comparative biology and taxonomic classification.</title>
        <authorList>
            <person name="Goeker M."/>
        </authorList>
    </citation>
    <scope>NUCLEOTIDE SEQUENCE [LARGE SCALE GENOMIC DNA]</scope>
    <source>
        <strain evidence="1 2">DSM 12252</strain>
    </source>
</reference>
<comment type="caution">
    <text evidence="1">The sequence shown here is derived from an EMBL/GenBank/DDBJ whole genome shotgun (WGS) entry which is preliminary data.</text>
</comment>
<organism evidence="1 2">
    <name type="scientific">Prosthecobacter vanneervenii</name>
    <dbReference type="NCBI Taxonomy" id="48466"/>
    <lineage>
        <taxon>Bacteria</taxon>
        <taxon>Pseudomonadati</taxon>
        <taxon>Verrucomicrobiota</taxon>
        <taxon>Verrucomicrobiia</taxon>
        <taxon>Verrucomicrobiales</taxon>
        <taxon>Verrucomicrobiaceae</taxon>
        <taxon>Prosthecobacter</taxon>
    </lineage>
</organism>
<dbReference type="EMBL" id="JACHIG010000015">
    <property type="protein sequence ID" value="MBB5035333.1"/>
    <property type="molecule type" value="Genomic_DNA"/>
</dbReference>
<sequence length="404" mass="45655">MTAAAPNAELVKQTDQAWEVTWNRFYLPKVQTFGDYLSSYEKGKEQAHLPTAEEVKKQYPNPCGYSTGMEDGAILGGAMLSVLCDRFAVTGDEGLLEKAAGVFAGLRRCATVHGVRGFVARNVCPEDGRSVYINSSRDQVTHFVHGLWQYYRSPLADETTKKDIRVVLADVAERMLAFVTPENDFDFCRADGTRCPLGICRMWNVQPHEAARLPMIYATAWDVTREERYREAWRRYAADAIAQSAAPGENKPAYALLQMQCSLEVLHELEPDAALKATIHERMMHVRELAAKRFDSVRAQIAKKSAEEMRMTGPDWRKVPEWRNQKGYPNPQWGPFREIWHITREAGESGLILLMVEPGALSEAQQTALAGLIREFDYAHNSSCGVIYHLAAYWKARRNHLLAN</sequence>
<protein>
    <submittedName>
        <fullName evidence="1">Uncharacterized protein</fullName>
    </submittedName>
</protein>
<keyword evidence="2" id="KW-1185">Reference proteome</keyword>
<accession>A0A7W7YFP0</accession>
<dbReference type="Proteomes" id="UP000590740">
    <property type="component" value="Unassembled WGS sequence"/>
</dbReference>
<gene>
    <name evidence="1" type="ORF">HNQ65_004943</name>
</gene>
<evidence type="ECO:0000313" key="2">
    <source>
        <dbReference type="Proteomes" id="UP000590740"/>
    </source>
</evidence>
<proteinExistence type="predicted"/>
<dbReference type="AlphaFoldDB" id="A0A7W7YFP0"/>
<evidence type="ECO:0000313" key="1">
    <source>
        <dbReference type="EMBL" id="MBB5035333.1"/>
    </source>
</evidence>
<name>A0A7W7YFP0_9BACT</name>